<dbReference type="Pfam" id="PF09243">
    <property type="entry name" value="Rsm22"/>
    <property type="match status" value="2"/>
</dbReference>
<keyword evidence="11" id="KW-1185">Reference proteome</keyword>
<dbReference type="GO" id="GO:0051536">
    <property type="term" value="F:iron-sulfur cluster binding"/>
    <property type="evidence" value="ECO:0007669"/>
    <property type="project" value="UniProtKB-KW"/>
</dbReference>
<dbReference type="OrthoDB" id="421327at2759"/>
<evidence type="ECO:0000256" key="9">
    <source>
        <dbReference type="SAM" id="MobiDB-lite"/>
    </source>
</evidence>
<evidence type="ECO:0000256" key="6">
    <source>
        <dbReference type="ARBA" id="ARBA00023128"/>
    </source>
</evidence>
<feature type="coiled-coil region" evidence="8">
    <location>
        <begin position="515"/>
        <end position="542"/>
    </location>
</feature>
<evidence type="ECO:0000313" key="11">
    <source>
        <dbReference type="Proteomes" id="UP001153069"/>
    </source>
</evidence>
<keyword evidence="10" id="KW-0689">Ribosomal protein</keyword>
<reference evidence="10" key="1">
    <citation type="submission" date="2020-06" db="EMBL/GenBank/DDBJ databases">
        <authorList>
            <consortium name="Plant Systems Biology data submission"/>
        </authorList>
    </citation>
    <scope>NUCLEOTIDE SEQUENCE</scope>
    <source>
        <strain evidence="10">D6</strain>
    </source>
</reference>
<evidence type="ECO:0000256" key="1">
    <source>
        <dbReference type="ARBA" id="ARBA00004173"/>
    </source>
</evidence>
<accession>A0A9N8DBW5</accession>
<sequence length="627" mass="70396">MRSIAASSRSLLRGIGCAAASRRPTASAAAASGRFNLDTNQDRPTSFFCFHRTYETATSSNHDNNDDDNEDHKTDPYEMDDMDDDSDYDDDDDDDSHQPWKTLLELPARAVWRAADPHPPDTVRDAQATVLTKGAATAKQLRRTFTEITVAHRALGERRERERRRMLHRTGHYSKRAQQRDDEAQPVLYGRLETLASLRNRLHPNYAITKRVLEETKSLLQLSDNSQPRRIIDMGMGVGSASAAAMEVFQDDIEWIHGIDPSRCMRECAKEFLEEIIQQQQQQANNNTTTRLTLTGSIASEASSVSTFDLALFTYTATELPHVASTLAAAAILWQKLAHNGLFVMIEPGTPDGFNSTRAVRNMLLDCCPPPERQEVDEDSVEDECHIIAPCTHNGICPMERLQNRQPTNDPEDVPDITTGRTNNNNNTYTVDHTDLLGRRFCSFVQTMSSGSHLNRGEKFSYLVAQKRVKGQMTVVENNDNKEHSSSFENERLRDLLATVYESNYDPESIPDTDAVAKRQQVQNLFEDAEALKAKYLDSEEDDLGLELLQGDRNRASHGRIIQAPLKKKGHVYIDYCANPGRLMRTRVSKALDYSVAPGLFTAARKSRWGGLWPDVSSSSEDDSSKP</sequence>
<feature type="compositionally biased region" description="Acidic residues" evidence="9">
    <location>
        <begin position="77"/>
        <end position="95"/>
    </location>
</feature>
<dbReference type="InterPro" id="IPR015324">
    <property type="entry name" value="Ribosomal_Rsm22-like"/>
</dbReference>
<dbReference type="InterPro" id="IPR029063">
    <property type="entry name" value="SAM-dependent_MTases_sf"/>
</dbReference>
<dbReference type="InterPro" id="IPR052571">
    <property type="entry name" value="Mt_RNA_Methyltransferase"/>
</dbReference>
<gene>
    <name evidence="10" type="ORF">SEMRO_23_G015890.1</name>
</gene>
<dbReference type="PANTHER" id="PTHR13184">
    <property type="entry name" value="37S RIBOSOMAL PROTEIN S22"/>
    <property type="match status" value="1"/>
</dbReference>
<name>A0A9N8DBW5_9STRA</name>
<keyword evidence="10" id="KW-0687">Ribonucleoprotein</keyword>
<evidence type="ECO:0000256" key="2">
    <source>
        <dbReference type="ARBA" id="ARBA00022723"/>
    </source>
</evidence>
<organism evidence="10 11">
    <name type="scientific">Seminavis robusta</name>
    <dbReference type="NCBI Taxonomy" id="568900"/>
    <lineage>
        <taxon>Eukaryota</taxon>
        <taxon>Sar</taxon>
        <taxon>Stramenopiles</taxon>
        <taxon>Ochrophyta</taxon>
        <taxon>Bacillariophyta</taxon>
        <taxon>Bacillariophyceae</taxon>
        <taxon>Bacillariophycidae</taxon>
        <taxon>Naviculales</taxon>
        <taxon>Naviculaceae</taxon>
        <taxon>Seminavis</taxon>
    </lineage>
</organism>
<evidence type="ECO:0000256" key="3">
    <source>
        <dbReference type="ARBA" id="ARBA00022946"/>
    </source>
</evidence>
<dbReference type="GO" id="GO:0003735">
    <property type="term" value="F:structural constituent of ribosome"/>
    <property type="evidence" value="ECO:0007669"/>
    <property type="project" value="TreeGrafter"/>
</dbReference>
<dbReference type="AlphaFoldDB" id="A0A9N8DBW5"/>
<dbReference type="GO" id="GO:0008168">
    <property type="term" value="F:methyltransferase activity"/>
    <property type="evidence" value="ECO:0007669"/>
    <property type="project" value="InterPro"/>
</dbReference>
<evidence type="ECO:0000313" key="10">
    <source>
        <dbReference type="EMBL" id="CAB9497645.1"/>
    </source>
</evidence>
<dbReference type="SUPFAM" id="SSF53335">
    <property type="entry name" value="S-adenosyl-L-methionine-dependent methyltransferases"/>
    <property type="match status" value="1"/>
</dbReference>
<evidence type="ECO:0000256" key="4">
    <source>
        <dbReference type="ARBA" id="ARBA00023004"/>
    </source>
</evidence>
<keyword evidence="8" id="KW-0175">Coiled coil</keyword>
<feature type="region of interest" description="Disordered" evidence="9">
    <location>
        <begin position="58"/>
        <end position="99"/>
    </location>
</feature>
<dbReference type="PANTHER" id="PTHR13184:SF5">
    <property type="entry name" value="METHYLTRANSFERASE-LIKE PROTEIN 17, MITOCHONDRIAL"/>
    <property type="match status" value="1"/>
</dbReference>
<comment type="caution">
    <text evidence="10">The sequence shown here is derived from an EMBL/GenBank/DDBJ whole genome shotgun (WGS) entry which is preliminary data.</text>
</comment>
<dbReference type="Gene3D" id="3.40.50.150">
    <property type="entry name" value="Vaccinia Virus protein VP39"/>
    <property type="match status" value="1"/>
</dbReference>
<keyword evidence="6" id="KW-0496">Mitochondrion</keyword>
<dbReference type="GO" id="GO:0005763">
    <property type="term" value="C:mitochondrial small ribosomal subunit"/>
    <property type="evidence" value="ECO:0007669"/>
    <property type="project" value="TreeGrafter"/>
</dbReference>
<dbReference type="GO" id="GO:0046872">
    <property type="term" value="F:metal ion binding"/>
    <property type="evidence" value="ECO:0007669"/>
    <property type="project" value="UniProtKB-KW"/>
</dbReference>
<keyword evidence="2" id="KW-0479">Metal-binding</keyword>
<dbReference type="Proteomes" id="UP001153069">
    <property type="component" value="Unassembled WGS sequence"/>
</dbReference>
<proteinExistence type="predicted"/>
<comment type="function">
    <text evidence="7">Mitochondrial ribosome (mitoribosome) assembly factor. Binds at the interface of the head and body domains of the mitochondrial small ribosomal subunit (mt-SSU), occluding the mRNA channel and preventing compaction of the head domain towards the body. Probable inactive methyltransferase: retains the characteristic folding and ability to bind S-adenosyl-L-methionine, but it probably lost its methyltransferase activity.</text>
</comment>
<comment type="subcellular location">
    <subcellularLocation>
        <location evidence="1">Mitochondrion</location>
    </subcellularLocation>
</comment>
<keyword evidence="3" id="KW-0809">Transit peptide</keyword>
<protein>
    <submittedName>
        <fullName evidence="10">37S ribosomal protein RSM22</fullName>
    </submittedName>
</protein>
<evidence type="ECO:0000256" key="8">
    <source>
        <dbReference type="SAM" id="Coils"/>
    </source>
</evidence>
<evidence type="ECO:0000256" key="7">
    <source>
        <dbReference type="ARBA" id="ARBA00045681"/>
    </source>
</evidence>
<evidence type="ECO:0000256" key="5">
    <source>
        <dbReference type="ARBA" id="ARBA00023014"/>
    </source>
</evidence>
<keyword evidence="4" id="KW-0408">Iron</keyword>
<keyword evidence="5" id="KW-0411">Iron-sulfur</keyword>
<dbReference type="GO" id="GO:0006412">
    <property type="term" value="P:translation"/>
    <property type="evidence" value="ECO:0007669"/>
    <property type="project" value="InterPro"/>
</dbReference>
<dbReference type="EMBL" id="CAICTM010000023">
    <property type="protein sequence ID" value="CAB9497645.1"/>
    <property type="molecule type" value="Genomic_DNA"/>
</dbReference>